<evidence type="ECO:0000313" key="2">
    <source>
        <dbReference type="Proteomes" id="UP000501690"/>
    </source>
</evidence>
<protein>
    <submittedName>
        <fullName evidence="1">Uncharacterized protein</fullName>
    </submittedName>
</protein>
<name>A0A4D6LXP3_VIGUN</name>
<organism evidence="1 2">
    <name type="scientific">Vigna unguiculata</name>
    <name type="common">Cowpea</name>
    <dbReference type="NCBI Taxonomy" id="3917"/>
    <lineage>
        <taxon>Eukaryota</taxon>
        <taxon>Viridiplantae</taxon>
        <taxon>Streptophyta</taxon>
        <taxon>Embryophyta</taxon>
        <taxon>Tracheophyta</taxon>
        <taxon>Spermatophyta</taxon>
        <taxon>Magnoliopsida</taxon>
        <taxon>eudicotyledons</taxon>
        <taxon>Gunneridae</taxon>
        <taxon>Pentapetalae</taxon>
        <taxon>rosids</taxon>
        <taxon>fabids</taxon>
        <taxon>Fabales</taxon>
        <taxon>Fabaceae</taxon>
        <taxon>Papilionoideae</taxon>
        <taxon>50 kb inversion clade</taxon>
        <taxon>NPAAA clade</taxon>
        <taxon>indigoferoid/millettioid clade</taxon>
        <taxon>Phaseoleae</taxon>
        <taxon>Vigna</taxon>
    </lineage>
</organism>
<keyword evidence="2" id="KW-1185">Reference proteome</keyword>
<dbReference type="EMBL" id="CP039349">
    <property type="protein sequence ID" value="QCD93253.1"/>
    <property type="molecule type" value="Genomic_DNA"/>
</dbReference>
<accession>A0A4D6LXP3</accession>
<proteinExistence type="predicted"/>
<dbReference type="Proteomes" id="UP000501690">
    <property type="component" value="Linkage Group LG5"/>
</dbReference>
<evidence type="ECO:0000313" key="1">
    <source>
        <dbReference type="EMBL" id="QCD93253.1"/>
    </source>
</evidence>
<sequence length="56" mass="6041">MVVREWLLLCGGGGTTAAAMEMRTAACSRENGRHHWCRLDVLVAAVTESAALLQAR</sequence>
<dbReference type="AlphaFoldDB" id="A0A4D6LXP3"/>
<reference evidence="1 2" key="1">
    <citation type="submission" date="2019-04" db="EMBL/GenBank/DDBJ databases">
        <title>An improved genome assembly and genetic linkage map for asparagus bean, Vigna unguiculata ssp. sesquipedialis.</title>
        <authorList>
            <person name="Xia Q."/>
            <person name="Zhang R."/>
            <person name="Dong Y."/>
        </authorList>
    </citation>
    <scope>NUCLEOTIDE SEQUENCE [LARGE SCALE GENOMIC DNA]</scope>
    <source>
        <tissue evidence="1">Leaf</tissue>
    </source>
</reference>
<gene>
    <name evidence="1" type="ORF">DEO72_LG5g1325</name>
</gene>